<dbReference type="Proteomes" id="UP000308267">
    <property type="component" value="Unassembled WGS sequence"/>
</dbReference>
<keyword evidence="2" id="KW-1185">Reference proteome</keyword>
<reference evidence="1 2" key="1">
    <citation type="journal article" date="2019" name="BMC Genomics">
        <title>New insights from Opisthorchis felineus genome: update on genomics of the epidemiologically important liver flukes.</title>
        <authorList>
            <person name="Ershov N.I."/>
            <person name="Mordvinov V.A."/>
            <person name="Prokhortchouk E.B."/>
            <person name="Pakharukova M.Y."/>
            <person name="Gunbin K.V."/>
            <person name="Ustyantsev K."/>
            <person name="Genaev M.A."/>
            <person name="Blinov A.G."/>
            <person name="Mazur A."/>
            <person name="Boulygina E."/>
            <person name="Tsygankova S."/>
            <person name="Khrameeva E."/>
            <person name="Chekanov N."/>
            <person name="Fan G."/>
            <person name="Xiao A."/>
            <person name="Zhang H."/>
            <person name="Xu X."/>
            <person name="Yang H."/>
            <person name="Solovyev V."/>
            <person name="Lee S.M."/>
            <person name="Liu X."/>
            <person name="Afonnikov D.A."/>
            <person name="Skryabin K.G."/>
        </authorList>
    </citation>
    <scope>NUCLEOTIDE SEQUENCE [LARGE SCALE GENOMIC DNA]</scope>
    <source>
        <strain evidence="1">AK-0245</strain>
        <tissue evidence="1">Whole organism</tissue>
    </source>
</reference>
<evidence type="ECO:0000313" key="1">
    <source>
        <dbReference type="EMBL" id="TGZ58682.1"/>
    </source>
</evidence>
<evidence type="ECO:0000313" key="2">
    <source>
        <dbReference type="Proteomes" id="UP000308267"/>
    </source>
</evidence>
<protein>
    <submittedName>
        <fullName evidence="1">Uncharacterized protein</fullName>
    </submittedName>
</protein>
<dbReference type="OrthoDB" id="1107506at2759"/>
<proteinExistence type="predicted"/>
<dbReference type="AlphaFoldDB" id="A0A4S2L6I2"/>
<gene>
    <name evidence="1" type="ORF">CRM22_009498</name>
</gene>
<sequence length="69" mass="7892">MPPSSRIFGCFIKYSNWRPIPRNFSNKEGTPNHRWSYHSLLASPKNRTVCIDKGKLSGVCLPSSRCHET</sequence>
<dbReference type="EMBL" id="SJOL01009162">
    <property type="protein sequence ID" value="TGZ58682.1"/>
    <property type="molecule type" value="Genomic_DNA"/>
</dbReference>
<name>A0A4S2L6I2_OPIFE</name>
<accession>A0A4S2L6I2</accession>
<comment type="caution">
    <text evidence="1">The sequence shown here is derived from an EMBL/GenBank/DDBJ whole genome shotgun (WGS) entry which is preliminary data.</text>
</comment>
<organism evidence="1 2">
    <name type="scientific">Opisthorchis felineus</name>
    <dbReference type="NCBI Taxonomy" id="147828"/>
    <lineage>
        <taxon>Eukaryota</taxon>
        <taxon>Metazoa</taxon>
        <taxon>Spiralia</taxon>
        <taxon>Lophotrochozoa</taxon>
        <taxon>Platyhelminthes</taxon>
        <taxon>Trematoda</taxon>
        <taxon>Digenea</taxon>
        <taxon>Opisthorchiida</taxon>
        <taxon>Opisthorchiata</taxon>
        <taxon>Opisthorchiidae</taxon>
        <taxon>Opisthorchis</taxon>
    </lineage>
</organism>